<dbReference type="KEGG" id="lha:LHA_0415"/>
<dbReference type="Gene3D" id="3.30.360.30">
    <property type="entry name" value="homospermidine synthase like"/>
    <property type="match status" value="1"/>
</dbReference>
<keyword evidence="1" id="KW-1133">Transmembrane helix</keyword>
<dbReference type="RefSeq" id="WP_045105041.1">
    <property type="nucleotide sequence ID" value="NZ_LN681225.1"/>
</dbReference>
<dbReference type="AlphaFoldDB" id="A0A0A8UR00"/>
<evidence type="ECO:0000259" key="2">
    <source>
        <dbReference type="Pfam" id="PF03435"/>
    </source>
</evidence>
<proteinExistence type="predicted"/>
<dbReference type="EC" id="2.5.1.44" evidence="4"/>
<keyword evidence="5" id="KW-1185">Reference proteome</keyword>
<dbReference type="Pfam" id="PF16653">
    <property type="entry name" value="Sacchrp_dh_C"/>
    <property type="match status" value="1"/>
</dbReference>
<feature type="domain" description="Saccharopine dehydrogenase NADP binding" evidence="2">
    <location>
        <begin position="16"/>
        <end position="148"/>
    </location>
</feature>
<evidence type="ECO:0000256" key="1">
    <source>
        <dbReference type="SAM" id="Phobius"/>
    </source>
</evidence>
<dbReference type="Gene3D" id="3.40.50.720">
    <property type="entry name" value="NAD(P)-binding Rossmann-like Domain"/>
    <property type="match status" value="1"/>
</dbReference>
<dbReference type="STRING" id="449.LHA_0415"/>
<sequence length="470" mass="52878">MEDYENKYIALSNKLVIIGFGSIGQAILPLLFRHLKLTPSQIIIITKDEQGAQVAKEFGLFLEIMALTPENYLPFLMNILSEGDFLLNLSVDVSSVSLIKLCQDKGILYLDASTEPWKGGYVDKTLSPSSRSNYALRTEVLKLKKHQAPTAVITHGANPGLVSHFVKQALWNLANDEQLLMPHPSTAEEWALLAKTLGIKVIHIAEHDTQITPRPKLANEFVNTWSAHGFIAEGSQPAELSWGSHERHWPKDAHHHEFGSKSAIYLNRPGASTRVRSWTPGLGSYHGYLITHAEAISIGSYLTLTNKDDLYRPTVHYAYLPCPDAILSLLELQGSEWCEQEEKRLIFSEILEGIDELGVLLMGHTRGAYWYGSQLSIHEARQLVPHNNATSLQVASGVLAGLIWAIKNPQKGVVEPEELDYQFILEIARPYLGKVKGYYTDWNPLRNREKLFKENLDLADPWQFLNLRVE</sequence>
<dbReference type="InterPro" id="IPR005097">
    <property type="entry name" value="Sacchrp_dh_NADP-bd"/>
</dbReference>
<accession>A0A0A8UR00</accession>
<dbReference type="Pfam" id="PF03435">
    <property type="entry name" value="Sacchrp_dh_NADP"/>
    <property type="match status" value="1"/>
</dbReference>
<feature type="domain" description="Saccharopine dehydrogenase-like C-terminal" evidence="3">
    <location>
        <begin position="156"/>
        <end position="438"/>
    </location>
</feature>
<dbReference type="HOGENOM" id="CLU_046538_0_0_6"/>
<reference evidence="5" key="1">
    <citation type="submission" date="2014-09" db="EMBL/GenBank/DDBJ databases">
        <authorList>
            <person name="Gomez-Valero L."/>
        </authorList>
    </citation>
    <scope>NUCLEOTIDE SEQUENCE [LARGE SCALE GENOMIC DNA]</scope>
    <source>
        <strain evidence="5">ATCC35250</strain>
    </source>
</reference>
<evidence type="ECO:0000313" key="5">
    <source>
        <dbReference type="Proteomes" id="UP000032803"/>
    </source>
</evidence>
<dbReference type="InterPro" id="IPR032095">
    <property type="entry name" value="Sacchrp_dh-like_C"/>
</dbReference>
<dbReference type="GO" id="GO:0047296">
    <property type="term" value="F:homospermidine synthase activity"/>
    <property type="evidence" value="ECO:0007669"/>
    <property type="project" value="UniProtKB-EC"/>
</dbReference>
<dbReference type="Proteomes" id="UP000032803">
    <property type="component" value="Chromosome I"/>
</dbReference>
<gene>
    <name evidence="4" type="primary">hss</name>
    <name evidence="4" type="ORF">LHA_0415</name>
</gene>
<dbReference type="InterPro" id="IPR023181">
    <property type="entry name" value="Homospermid_syn-like_C"/>
</dbReference>
<organism evidence="4 5">
    <name type="scientific">Legionella hackeliae</name>
    <dbReference type="NCBI Taxonomy" id="449"/>
    <lineage>
        <taxon>Bacteria</taxon>
        <taxon>Pseudomonadati</taxon>
        <taxon>Pseudomonadota</taxon>
        <taxon>Gammaproteobacteria</taxon>
        <taxon>Legionellales</taxon>
        <taxon>Legionellaceae</taxon>
        <taxon>Legionella</taxon>
    </lineage>
</organism>
<name>A0A0A8UR00_LEGHA</name>
<protein>
    <submittedName>
        <fullName evidence="4">Homospermidine synthase</fullName>
        <ecNumber evidence="4">2.5.1.44</ecNumber>
    </submittedName>
</protein>
<keyword evidence="4" id="KW-0808">Transferase</keyword>
<dbReference type="EMBL" id="LN681225">
    <property type="protein sequence ID" value="CEK09517.1"/>
    <property type="molecule type" value="Genomic_DNA"/>
</dbReference>
<dbReference type="PATRIC" id="fig|449.7.peg.398"/>
<keyword evidence="1" id="KW-0472">Membrane</keyword>
<evidence type="ECO:0000313" key="4">
    <source>
        <dbReference type="EMBL" id="CEK09517.1"/>
    </source>
</evidence>
<keyword evidence="1" id="KW-0812">Transmembrane</keyword>
<feature type="transmembrane region" description="Helical" evidence="1">
    <location>
        <begin position="15"/>
        <end position="32"/>
    </location>
</feature>
<dbReference type="OrthoDB" id="9767495at2"/>
<evidence type="ECO:0000259" key="3">
    <source>
        <dbReference type="Pfam" id="PF16653"/>
    </source>
</evidence>